<organism evidence="3">
    <name type="scientific">hydrothermal vent metagenome</name>
    <dbReference type="NCBI Taxonomy" id="652676"/>
    <lineage>
        <taxon>unclassified sequences</taxon>
        <taxon>metagenomes</taxon>
        <taxon>ecological metagenomes</taxon>
    </lineage>
</organism>
<evidence type="ECO:0000259" key="2">
    <source>
        <dbReference type="Pfam" id="PF02120"/>
    </source>
</evidence>
<feature type="region of interest" description="Disordered" evidence="1">
    <location>
        <begin position="493"/>
        <end position="512"/>
    </location>
</feature>
<evidence type="ECO:0000256" key="1">
    <source>
        <dbReference type="SAM" id="MobiDB-lite"/>
    </source>
</evidence>
<proteinExistence type="predicted"/>
<keyword evidence="3" id="KW-0969">Cilium</keyword>
<feature type="compositionally biased region" description="Polar residues" evidence="1">
    <location>
        <begin position="198"/>
        <end position="207"/>
    </location>
</feature>
<gene>
    <name evidence="3" type="ORF">MNBD_ALPHA05-1921</name>
</gene>
<dbReference type="Pfam" id="PF02120">
    <property type="entry name" value="Flg_hook"/>
    <property type="match status" value="1"/>
</dbReference>
<reference evidence="3" key="1">
    <citation type="submission" date="2018-06" db="EMBL/GenBank/DDBJ databases">
        <authorList>
            <person name="Zhirakovskaya E."/>
        </authorList>
    </citation>
    <scope>NUCLEOTIDE SEQUENCE</scope>
</reference>
<dbReference type="CDD" id="cd17470">
    <property type="entry name" value="T3SS_Flik_C"/>
    <property type="match status" value="1"/>
</dbReference>
<name>A0A3B0RR49_9ZZZZ</name>
<feature type="region of interest" description="Disordered" evidence="1">
    <location>
        <begin position="315"/>
        <end position="348"/>
    </location>
</feature>
<feature type="domain" description="Flagellar hook-length control protein-like C-terminal" evidence="2">
    <location>
        <begin position="416"/>
        <end position="493"/>
    </location>
</feature>
<feature type="region of interest" description="Disordered" evidence="1">
    <location>
        <begin position="137"/>
        <end position="157"/>
    </location>
</feature>
<keyword evidence="3" id="KW-0282">Flagellum</keyword>
<feature type="compositionally biased region" description="Polar residues" evidence="1">
    <location>
        <begin position="321"/>
        <end position="341"/>
    </location>
</feature>
<feature type="compositionally biased region" description="Polar residues" evidence="1">
    <location>
        <begin position="143"/>
        <end position="157"/>
    </location>
</feature>
<protein>
    <submittedName>
        <fullName evidence="3">Flagellar hook-length control protein FliK</fullName>
    </submittedName>
</protein>
<accession>A0A3B0RR49</accession>
<dbReference type="Gene3D" id="3.30.750.140">
    <property type="match status" value="1"/>
</dbReference>
<sequence length="534" mass="55698">MDAALNIGAQLGGFPQKDIKSETGVVAPGRQIEGYEGAPKRDGEAKEFLAAVLDQSAAVKDETTENTFISDDAETRLFKLQFQSLATQKTGVAESESGPPQPEVSTLFTIGEPGGVESKLSGQALAPVVLGVAADQPDALKTGPSTEATISGGKTEQSGLSLGAFQSVVIDDTGLESTGPQSSASAPPVSDDDKSKLSKPQPSTSVALTVGDAETMAYGPQPNITASTALDDTQNGALVFAGNSQAERLQNSELIVTSRAVTDDPIKPRRQAQPGAKAAIVQGAEISPLQKAQQTLLDGAQQLAPPDAERAVTEDIRIPEKQTQPSATLNDPSRVVQSRPTSPYLLAPANHTSSSVVIANNGEGVSSDLDLDMAVDFTSGRRLVGQAASVPQTLASPTTAHAPAIAATAQVIAAIKANRRSDTIEIRLDPPELGRVKIDFTMETMDSVKAILSAERAETLDHMRRNIGDLAAQLKDAGFKSMEFEFAKNSGQEFSKTNAASETPGKDGGDLPSLGQGDIVYLSMRSDAQLDLLA</sequence>
<feature type="region of interest" description="Disordered" evidence="1">
    <location>
        <begin position="173"/>
        <end position="228"/>
    </location>
</feature>
<dbReference type="AlphaFoldDB" id="A0A3B0RR49"/>
<evidence type="ECO:0000313" key="3">
    <source>
        <dbReference type="EMBL" id="VAV90986.1"/>
    </source>
</evidence>
<dbReference type="EMBL" id="UOEH01000052">
    <property type="protein sequence ID" value="VAV90986.1"/>
    <property type="molecule type" value="Genomic_DNA"/>
</dbReference>
<dbReference type="InterPro" id="IPR021136">
    <property type="entry name" value="Flagellar_hook_control-like_C"/>
</dbReference>
<dbReference type="InterPro" id="IPR038610">
    <property type="entry name" value="FliK-like_C_sf"/>
</dbReference>
<keyword evidence="3" id="KW-0966">Cell projection</keyword>